<evidence type="ECO:0000313" key="2">
    <source>
        <dbReference type="Proteomes" id="UP000482800"/>
    </source>
</evidence>
<keyword evidence="2" id="KW-1185">Reference proteome</keyword>
<comment type="caution">
    <text evidence="1">The sequence shown here is derived from an EMBL/GenBank/DDBJ whole genome shotgun (WGS) entry which is preliminary data.</text>
</comment>
<dbReference type="EMBL" id="BLPF01000001">
    <property type="protein sequence ID" value="GFJ77902.1"/>
    <property type="molecule type" value="Genomic_DNA"/>
</dbReference>
<proteinExistence type="predicted"/>
<name>A0A6V8JYS1_9ACTN</name>
<reference evidence="1 2" key="1">
    <citation type="submission" date="2020-03" db="EMBL/GenBank/DDBJ databases">
        <title>Whole genome shotgun sequence of Phytohabitans houttuyneae NBRC 108639.</title>
        <authorList>
            <person name="Komaki H."/>
            <person name="Tamura T."/>
        </authorList>
    </citation>
    <scope>NUCLEOTIDE SEQUENCE [LARGE SCALE GENOMIC DNA]</scope>
    <source>
        <strain evidence="1 2">NBRC 108639</strain>
    </source>
</reference>
<sequence length="242" mass="25925">MAMDGDRWLSAKAAERRARTIYRHRTDGEALRDAWRAGSREQGWAPEDWWVPGVDAVTRALVEGRAAAAAYAQLGRERAQAGYGIRDTLDDVRTLYEQLASDGPPTTAVSALVQAWASVALAPVRVILCADFASAEHLRARFAELYRDAVPDGLAVLAVEVPGADSGWEAVTLLLEAGARTPSLFAAEAPMARMSPERVVTLIRDDAAAAVRSMIDHVRIAPLPGDPPAAANLIARVGEGHV</sequence>
<dbReference type="RefSeq" id="WP_173055544.1">
    <property type="nucleotide sequence ID" value="NZ_BLPF01000001.1"/>
</dbReference>
<dbReference type="Proteomes" id="UP000482800">
    <property type="component" value="Unassembled WGS sequence"/>
</dbReference>
<accession>A0A6V8JYS1</accession>
<organism evidence="1 2">
    <name type="scientific">Phytohabitans houttuyneae</name>
    <dbReference type="NCBI Taxonomy" id="1076126"/>
    <lineage>
        <taxon>Bacteria</taxon>
        <taxon>Bacillati</taxon>
        <taxon>Actinomycetota</taxon>
        <taxon>Actinomycetes</taxon>
        <taxon>Micromonosporales</taxon>
        <taxon>Micromonosporaceae</taxon>
    </lineage>
</organism>
<evidence type="ECO:0000313" key="1">
    <source>
        <dbReference type="EMBL" id="GFJ77902.1"/>
    </source>
</evidence>
<gene>
    <name evidence="1" type="ORF">Phou_020820</name>
</gene>
<reference evidence="1 2" key="2">
    <citation type="submission" date="2020-03" db="EMBL/GenBank/DDBJ databases">
        <authorList>
            <person name="Ichikawa N."/>
            <person name="Kimura A."/>
            <person name="Kitahashi Y."/>
            <person name="Uohara A."/>
        </authorList>
    </citation>
    <scope>NUCLEOTIDE SEQUENCE [LARGE SCALE GENOMIC DNA]</scope>
    <source>
        <strain evidence="1 2">NBRC 108639</strain>
    </source>
</reference>
<dbReference type="AlphaFoldDB" id="A0A6V8JYS1"/>
<protein>
    <submittedName>
        <fullName evidence="1">Uncharacterized protein</fullName>
    </submittedName>
</protein>